<evidence type="ECO:0000256" key="1">
    <source>
        <dbReference type="ARBA" id="ARBA00023015"/>
    </source>
</evidence>
<dbReference type="PROSITE" id="PS00894">
    <property type="entry name" value="HTH_DEOR_1"/>
    <property type="match status" value="1"/>
</dbReference>
<proteinExistence type="predicted"/>
<gene>
    <name evidence="4" type="ORF">ACFOZY_09545</name>
</gene>
<evidence type="ECO:0000313" key="4">
    <source>
        <dbReference type="EMBL" id="MFC4410655.1"/>
    </source>
</evidence>
<name>A0ABV8X5F6_9LACT</name>
<keyword evidence="5" id="KW-1185">Reference proteome</keyword>
<dbReference type="Pfam" id="PF12116">
    <property type="entry name" value="SpoIIID"/>
    <property type="match status" value="1"/>
</dbReference>
<accession>A0ABV8X5F6</accession>
<dbReference type="InterPro" id="IPR018356">
    <property type="entry name" value="Tscrpt_reg_HTH_DeoR_CS"/>
</dbReference>
<sequence>MHEHIRHRCLRLGELLKETGLTVRALANTTGYSKSTVHKDLTERLPLVNEALSKEVSEILAYHKSIRHLRGGEATRQKWMQKIDEISQEKELSQTPE</sequence>
<reference evidence="5" key="1">
    <citation type="journal article" date="2019" name="Int. J. Syst. Evol. Microbiol.">
        <title>The Global Catalogue of Microorganisms (GCM) 10K type strain sequencing project: providing services to taxonomists for standard genome sequencing and annotation.</title>
        <authorList>
            <consortium name="The Broad Institute Genomics Platform"/>
            <consortium name="The Broad Institute Genome Sequencing Center for Infectious Disease"/>
            <person name="Wu L."/>
            <person name="Ma J."/>
        </authorList>
    </citation>
    <scope>NUCLEOTIDE SEQUENCE [LARGE SCALE GENOMIC DNA]</scope>
    <source>
        <strain evidence="5">CCUG 59778</strain>
    </source>
</reference>
<evidence type="ECO:0000313" key="5">
    <source>
        <dbReference type="Proteomes" id="UP001595817"/>
    </source>
</evidence>
<dbReference type="Proteomes" id="UP001595817">
    <property type="component" value="Unassembled WGS sequence"/>
</dbReference>
<evidence type="ECO:0000256" key="2">
    <source>
        <dbReference type="ARBA" id="ARBA00023125"/>
    </source>
</evidence>
<dbReference type="RefSeq" id="WP_378154740.1">
    <property type="nucleotide sequence ID" value="NZ_JBHSEC010000019.1"/>
</dbReference>
<evidence type="ECO:0000256" key="3">
    <source>
        <dbReference type="ARBA" id="ARBA00023163"/>
    </source>
</evidence>
<keyword evidence="2" id="KW-0238">DNA-binding</keyword>
<organism evidence="4 5">
    <name type="scientific">Chungangia koreensis</name>
    <dbReference type="NCBI Taxonomy" id="752657"/>
    <lineage>
        <taxon>Bacteria</taxon>
        <taxon>Bacillati</taxon>
        <taxon>Bacillota</taxon>
        <taxon>Bacilli</taxon>
        <taxon>Lactobacillales</taxon>
        <taxon>Chungangia</taxon>
    </lineage>
</organism>
<dbReference type="InterPro" id="IPR014208">
    <property type="entry name" value="Spore_III_D"/>
</dbReference>
<keyword evidence="1" id="KW-0805">Transcription regulation</keyword>
<dbReference type="EMBL" id="JBHSEC010000019">
    <property type="protein sequence ID" value="MFC4410655.1"/>
    <property type="molecule type" value="Genomic_DNA"/>
</dbReference>
<keyword evidence="3" id="KW-0804">Transcription</keyword>
<protein>
    <submittedName>
        <fullName evidence="4">Sporulation transcriptional regulator SpoIIID</fullName>
    </submittedName>
</protein>
<comment type="caution">
    <text evidence="4">The sequence shown here is derived from an EMBL/GenBank/DDBJ whole genome shotgun (WGS) entry which is preliminary data.</text>
</comment>